<comment type="caution">
    <text evidence="2">The sequence shown here is derived from an EMBL/GenBank/DDBJ whole genome shotgun (WGS) entry which is preliminary data.</text>
</comment>
<reference evidence="2 3" key="1">
    <citation type="submission" date="2021-06" db="EMBL/GenBank/DDBJ databases">
        <title>44 bacteria genomes isolated from Dapeng, Shenzhen.</title>
        <authorList>
            <person name="Zheng W."/>
            <person name="Yu S."/>
            <person name="Huang Y."/>
        </authorList>
    </citation>
    <scope>NUCLEOTIDE SEQUENCE [LARGE SCALE GENOMIC DNA]</scope>
    <source>
        <strain evidence="2 3">DP5N14-6</strain>
    </source>
</reference>
<proteinExistence type="predicted"/>
<feature type="transmembrane region" description="Helical" evidence="1">
    <location>
        <begin position="34"/>
        <end position="54"/>
    </location>
</feature>
<dbReference type="RefSeq" id="WP_134199409.1">
    <property type="nucleotide sequence ID" value="NZ_JAHVHP010000002.1"/>
</dbReference>
<gene>
    <name evidence="2" type="ORF">KUV23_09980</name>
</gene>
<keyword evidence="1" id="KW-1133">Transmembrane helix</keyword>
<name>A0ABS7N4P2_9BACT</name>
<accession>A0ABS7N4P2</accession>
<keyword evidence="1" id="KW-0812">Transmembrane</keyword>
<evidence type="ECO:0000256" key="1">
    <source>
        <dbReference type="SAM" id="Phobius"/>
    </source>
</evidence>
<sequence length="212" mass="25276">MWLVFVDKVLRILGFFGKYVEFESLLEKYLLKKLLSISLLFCFALYHFGHYVFYFTHQVQLENTWSEKIYAVSNEIDLEERLLEVPLAAPYMANEQEFRATNTRFEKDGEFFRAIKQRYQNDTLQIVYVADTSRQKLESTFEKWVSWLTEGEMQQESSKTISLKVFVKDYIQQHFIEFTPIQELVSMEHLGFIFSTYTSPFFQLDTPPPQIS</sequence>
<protein>
    <submittedName>
        <fullName evidence="2">Uncharacterized protein</fullName>
    </submittedName>
</protein>
<dbReference type="EMBL" id="JAHVHP010000002">
    <property type="protein sequence ID" value="MBY5951302.1"/>
    <property type="molecule type" value="Genomic_DNA"/>
</dbReference>
<dbReference type="Proteomes" id="UP000766609">
    <property type="component" value="Unassembled WGS sequence"/>
</dbReference>
<evidence type="ECO:0000313" key="2">
    <source>
        <dbReference type="EMBL" id="MBY5951302.1"/>
    </source>
</evidence>
<evidence type="ECO:0000313" key="3">
    <source>
        <dbReference type="Proteomes" id="UP000766609"/>
    </source>
</evidence>
<keyword evidence="3" id="KW-1185">Reference proteome</keyword>
<keyword evidence="1" id="KW-0472">Membrane</keyword>
<organism evidence="2 3">
    <name type="scientific">Algoriphagus marincola</name>
    <dbReference type="NCBI Taxonomy" id="264027"/>
    <lineage>
        <taxon>Bacteria</taxon>
        <taxon>Pseudomonadati</taxon>
        <taxon>Bacteroidota</taxon>
        <taxon>Cytophagia</taxon>
        <taxon>Cytophagales</taxon>
        <taxon>Cyclobacteriaceae</taxon>
        <taxon>Algoriphagus</taxon>
    </lineage>
</organism>